<feature type="transmembrane region" description="Helical" evidence="1">
    <location>
        <begin position="157"/>
        <end position="181"/>
    </location>
</feature>
<keyword evidence="1" id="KW-1133">Transmembrane helix</keyword>
<dbReference type="SUPFAM" id="SSF82895">
    <property type="entry name" value="TSP-1 type 1 repeat"/>
    <property type="match status" value="1"/>
</dbReference>
<dbReference type="RefSeq" id="XP_019646144.1">
    <property type="nucleotide sequence ID" value="XM_019790585.1"/>
</dbReference>
<keyword evidence="2" id="KW-0732">Signal</keyword>
<keyword evidence="3" id="KW-1185">Reference proteome</keyword>
<accession>A0A6P5AIP3</accession>
<keyword evidence="1" id="KW-0812">Transmembrane</keyword>
<dbReference type="GeneID" id="109486690"/>
<keyword evidence="1" id="KW-0472">Membrane</keyword>
<feature type="signal peptide" evidence="2">
    <location>
        <begin position="1"/>
        <end position="26"/>
    </location>
</feature>
<dbReference type="KEGG" id="bbel:109486690"/>
<evidence type="ECO:0000313" key="4">
    <source>
        <dbReference type="RefSeq" id="XP_019646144.1"/>
    </source>
</evidence>
<evidence type="ECO:0000313" key="3">
    <source>
        <dbReference type="Proteomes" id="UP000515135"/>
    </source>
</evidence>
<reference evidence="4" key="1">
    <citation type="submission" date="2025-08" db="UniProtKB">
        <authorList>
            <consortium name="RefSeq"/>
        </authorList>
    </citation>
    <scope>IDENTIFICATION</scope>
    <source>
        <tissue evidence="4">Gonad</tissue>
    </source>
</reference>
<dbReference type="AlphaFoldDB" id="A0A6P5AIP3"/>
<dbReference type="PROSITE" id="PS50092">
    <property type="entry name" value="TSP1"/>
    <property type="match status" value="1"/>
</dbReference>
<evidence type="ECO:0000256" key="2">
    <source>
        <dbReference type="SAM" id="SignalP"/>
    </source>
</evidence>
<organism evidence="3 4">
    <name type="scientific">Branchiostoma belcheri</name>
    <name type="common">Amphioxus</name>
    <dbReference type="NCBI Taxonomy" id="7741"/>
    <lineage>
        <taxon>Eukaryota</taxon>
        <taxon>Metazoa</taxon>
        <taxon>Chordata</taxon>
        <taxon>Cephalochordata</taxon>
        <taxon>Leptocardii</taxon>
        <taxon>Amphioxiformes</taxon>
        <taxon>Branchiostomatidae</taxon>
        <taxon>Branchiostoma</taxon>
    </lineage>
</organism>
<dbReference type="InterPro" id="IPR000884">
    <property type="entry name" value="TSP1_rpt"/>
</dbReference>
<gene>
    <name evidence="4" type="primary">LOC109486690</name>
</gene>
<name>A0A6P5AIP3_BRABE</name>
<evidence type="ECO:0000256" key="1">
    <source>
        <dbReference type="SAM" id="Phobius"/>
    </source>
</evidence>
<dbReference type="Proteomes" id="UP000515135">
    <property type="component" value="Unplaced"/>
</dbReference>
<sequence length="183" mass="19677">MAVLGSPLRRLTLVILLFCLFMGSTSWRRRRSGGCVCQLGVWGSWSTCSAPCGNSGEKTRYRTNYCCNGIEGASSQSQSSSCNRFCYNSGTPVGNGCFCTSQYEGRCCSLHRPSGLNIYQQGISNNVNVNQQSGSNNVNQQGNNVHQSTSLSTSTQLGIGLGVSFSVIFVIIIIVLIPLCCCK</sequence>
<protein>
    <submittedName>
        <fullName evidence="4">Uncharacterized protein LOC109486690</fullName>
    </submittedName>
</protein>
<proteinExistence type="predicted"/>
<feature type="chain" id="PRO_5027664258" evidence="2">
    <location>
        <begin position="27"/>
        <end position="183"/>
    </location>
</feature>
<dbReference type="InterPro" id="IPR036383">
    <property type="entry name" value="TSP1_rpt_sf"/>
</dbReference>